<dbReference type="PANTHER" id="PTHR11909">
    <property type="entry name" value="CASEIN KINASE-RELATED"/>
    <property type="match status" value="1"/>
</dbReference>
<evidence type="ECO:0000256" key="3">
    <source>
        <dbReference type="SAM" id="MobiDB-lite"/>
    </source>
</evidence>
<dbReference type="GO" id="GO:0004674">
    <property type="term" value="F:protein serine/threonine kinase activity"/>
    <property type="evidence" value="ECO:0007669"/>
    <property type="project" value="UniProtKB-EC"/>
</dbReference>
<evidence type="ECO:0000256" key="1">
    <source>
        <dbReference type="ARBA" id="ARBA00012513"/>
    </source>
</evidence>
<dbReference type="CDD" id="cd14016">
    <property type="entry name" value="STKc_CK1"/>
    <property type="match status" value="1"/>
</dbReference>
<dbReference type="InParanoid" id="A0A0V0QR48"/>
<accession>A0A0V0QR48</accession>
<proteinExistence type="predicted"/>
<evidence type="ECO:0000313" key="6">
    <source>
        <dbReference type="Proteomes" id="UP000054937"/>
    </source>
</evidence>
<feature type="region of interest" description="Disordered" evidence="3">
    <location>
        <begin position="459"/>
        <end position="482"/>
    </location>
</feature>
<dbReference type="Pfam" id="PF00069">
    <property type="entry name" value="Pkinase"/>
    <property type="match status" value="1"/>
</dbReference>
<sequence>MDHHEDSGSIRVSSGKVIGDKFLLEEKIGQGSFGMIFKCINRETQEPNAIKLEKRNQRHSSMLVREIKVMMEVKNEKGFARLSGYGKEENYNYVAMTFLGRNLDSLLRKCQGKFKLEGLLNVFEQTLQRVETLHSKKLIHRDIKPENFVIGQGSNYGTINLIDFGLAKYYIDSEGAHIPFYEKKGMIGTARYASVNAHLGYEQSRRDDLEGLGYIILYFAKGSLPWQSIQAESKEEKYEKIKQMKITISLEQLCKGLPLEFQQYFQHVKHLDFHQTPNYQFLYSLINKIRIENNIDPASQYVDWADLPEFRQRRKFQTYTPQQIQQQKKKFEDKQLGIVPQEGYQRISESQGVNNQKKSLDPVQIQRKTQQHLTNYLQIPARPDGTLNLVPSLSNLTANTSKVNNFQPSHNIQDWDNSNHNTNNELNQLGVKGNQVKISSFGDIDKQEINIKEKQKQIQQKYNKAPSNPKISIEGSSQKGQNNQINIINEYPLHEQQTQEIPINQNNEDSAQKPKVSKREEFLQNSENMGTTTMDYHKQYPINVMDVKKSYKNGQLP</sequence>
<dbReference type="EC" id="2.7.11.1" evidence="1"/>
<keyword evidence="5" id="KW-0418">Kinase</keyword>
<dbReference type="AlphaFoldDB" id="A0A0V0QR48"/>
<evidence type="ECO:0000313" key="5">
    <source>
        <dbReference type="EMBL" id="KRX04747.1"/>
    </source>
</evidence>
<dbReference type="PROSITE" id="PS50011">
    <property type="entry name" value="PROTEIN_KINASE_DOM"/>
    <property type="match status" value="1"/>
</dbReference>
<dbReference type="PROSITE" id="PS00108">
    <property type="entry name" value="PROTEIN_KINASE_ST"/>
    <property type="match status" value="1"/>
</dbReference>
<dbReference type="EMBL" id="LDAU01000111">
    <property type="protein sequence ID" value="KRX04747.1"/>
    <property type="molecule type" value="Genomic_DNA"/>
</dbReference>
<name>A0A0V0QR48_PSEPJ</name>
<dbReference type="InterPro" id="IPR000719">
    <property type="entry name" value="Prot_kinase_dom"/>
</dbReference>
<dbReference type="Proteomes" id="UP000054937">
    <property type="component" value="Unassembled WGS sequence"/>
</dbReference>
<dbReference type="SMART" id="SM00220">
    <property type="entry name" value="S_TKc"/>
    <property type="match status" value="1"/>
</dbReference>
<evidence type="ECO:0000256" key="2">
    <source>
        <dbReference type="ARBA" id="ARBA00023860"/>
    </source>
</evidence>
<dbReference type="InterPro" id="IPR011009">
    <property type="entry name" value="Kinase-like_dom_sf"/>
</dbReference>
<dbReference type="OMA" id="TRKAHTQ"/>
<feature type="domain" description="Protein kinase" evidence="4">
    <location>
        <begin position="22"/>
        <end position="286"/>
    </location>
</feature>
<dbReference type="GO" id="GO:0005524">
    <property type="term" value="F:ATP binding"/>
    <property type="evidence" value="ECO:0007669"/>
    <property type="project" value="InterPro"/>
</dbReference>
<dbReference type="SUPFAM" id="SSF56112">
    <property type="entry name" value="Protein kinase-like (PK-like)"/>
    <property type="match status" value="1"/>
</dbReference>
<feature type="compositionally biased region" description="Polar residues" evidence="3">
    <location>
        <begin position="523"/>
        <end position="534"/>
    </location>
</feature>
<dbReference type="Gene3D" id="1.10.510.10">
    <property type="entry name" value="Transferase(Phosphotransferase) domain 1"/>
    <property type="match status" value="1"/>
</dbReference>
<dbReference type="InterPro" id="IPR008271">
    <property type="entry name" value="Ser/Thr_kinase_AS"/>
</dbReference>
<reference evidence="5 6" key="1">
    <citation type="journal article" date="2015" name="Sci. Rep.">
        <title>Genome of the facultative scuticociliatosis pathogen Pseudocohnilembus persalinus provides insight into its virulence through horizontal gene transfer.</title>
        <authorList>
            <person name="Xiong J."/>
            <person name="Wang G."/>
            <person name="Cheng J."/>
            <person name="Tian M."/>
            <person name="Pan X."/>
            <person name="Warren A."/>
            <person name="Jiang C."/>
            <person name="Yuan D."/>
            <person name="Miao W."/>
        </authorList>
    </citation>
    <scope>NUCLEOTIDE SEQUENCE [LARGE SCALE GENOMIC DNA]</scope>
    <source>
        <strain evidence="5">36N120E</strain>
    </source>
</reference>
<keyword evidence="5" id="KW-0808">Transferase</keyword>
<evidence type="ECO:0000259" key="4">
    <source>
        <dbReference type="PROSITE" id="PS50011"/>
    </source>
</evidence>
<dbReference type="OrthoDB" id="291626at2759"/>
<dbReference type="InterPro" id="IPR050235">
    <property type="entry name" value="CK1_Ser-Thr_kinase"/>
</dbReference>
<organism evidence="5 6">
    <name type="scientific">Pseudocohnilembus persalinus</name>
    <name type="common">Ciliate</name>
    <dbReference type="NCBI Taxonomy" id="266149"/>
    <lineage>
        <taxon>Eukaryota</taxon>
        <taxon>Sar</taxon>
        <taxon>Alveolata</taxon>
        <taxon>Ciliophora</taxon>
        <taxon>Intramacronucleata</taxon>
        <taxon>Oligohymenophorea</taxon>
        <taxon>Scuticociliatia</taxon>
        <taxon>Philasterida</taxon>
        <taxon>Pseudocohnilembidae</taxon>
        <taxon>Pseudocohnilembus</taxon>
    </lineage>
</organism>
<keyword evidence="6" id="KW-1185">Reference proteome</keyword>
<comment type="caution">
    <text evidence="5">The sequence shown here is derived from an EMBL/GenBank/DDBJ whole genome shotgun (WGS) entry which is preliminary data.</text>
</comment>
<feature type="compositionally biased region" description="Polar residues" evidence="3">
    <location>
        <begin position="465"/>
        <end position="480"/>
    </location>
</feature>
<gene>
    <name evidence="5" type="ORF">PPERSA_11803</name>
</gene>
<feature type="region of interest" description="Disordered" evidence="3">
    <location>
        <begin position="503"/>
        <end position="534"/>
    </location>
</feature>
<protein>
    <recommendedName>
        <fullName evidence="2">Casein kinase I</fullName>
        <ecNumber evidence="1">2.7.11.1</ecNumber>
    </recommendedName>
</protein>